<feature type="domain" description="Major facilitator superfamily (MFS) profile" evidence="8">
    <location>
        <begin position="1"/>
        <end position="449"/>
    </location>
</feature>
<evidence type="ECO:0000313" key="10">
    <source>
        <dbReference type="Proteomes" id="UP000429644"/>
    </source>
</evidence>
<name>A0A7J9UWX5_9MICO</name>
<dbReference type="Proteomes" id="UP000429644">
    <property type="component" value="Unassembled WGS sequence"/>
</dbReference>
<feature type="transmembrane region" description="Helical" evidence="7">
    <location>
        <begin position="187"/>
        <end position="207"/>
    </location>
</feature>
<dbReference type="InterPro" id="IPR020846">
    <property type="entry name" value="MFS_dom"/>
</dbReference>
<feature type="transmembrane region" description="Helical" evidence="7">
    <location>
        <begin position="213"/>
        <end position="236"/>
    </location>
</feature>
<evidence type="ECO:0000256" key="7">
    <source>
        <dbReference type="SAM" id="Phobius"/>
    </source>
</evidence>
<feature type="transmembrane region" description="Helical" evidence="7">
    <location>
        <begin position="67"/>
        <end position="86"/>
    </location>
</feature>
<feature type="transmembrane region" description="Helical" evidence="7">
    <location>
        <begin position="390"/>
        <end position="414"/>
    </location>
</feature>
<gene>
    <name evidence="9" type="ORF">GB882_05940</name>
</gene>
<evidence type="ECO:0000256" key="5">
    <source>
        <dbReference type="ARBA" id="ARBA00022989"/>
    </source>
</evidence>
<sequence length="485" mass="48930">VLAITVLGSGIAAVDATVVNIALPTIGRDFHTGVAALQWVANGYTLTLAGFLLIGGSLGDRFGRRRVYLIGVVWFALASVACGLAPSAVLLVAARILQGFGAALLTPGSLAILEASFVPDDRARAIGAWSGLGGLAIAAGPVLGGYLITAASWRWIFFINVPIAAAVVVLGARHVPESRDASVTGRLDYGGAVAAAVFLSGLTYAFIEAPTLGWLSPAVLMATLLAIGGLTALLVLERREAAPMLPLSIFRERQFTATNAVTFIVYAALTGATFLLPLVLQVVSGYSPLGSGLALLPLTAIMLTLSARSGRVATRIGPRLQLSIGPVVVGAGVAALAFTTAGSTYVIYTLPAIVILGLGLAITVAPLTATAMSSAPTQHSGIASAINNDVARVGGLLAVAVLPTLAGITGKAYLDPETLAAGFTTAVLISGGLCVAAGLLAAATITNPGPARRPAGAPAPEYRHCGLEAPPLTTGVSQAVTQGPR</sequence>
<dbReference type="InterPro" id="IPR036259">
    <property type="entry name" value="MFS_trans_sf"/>
</dbReference>
<keyword evidence="4 7" id="KW-0812">Transmembrane</keyword>
<comment type="caution">
    <text evidence="9">The sequence shown here is derived from an EMBL/GenBank/DDBJ whole genome shotgun (WGS) entry which is preliminary data.</text>
</comment>
<proteinExistence type="predicted"/>
<dbReference type="InterPro" id="IPR004638">
    <property type="entry name" value="EmrB-like"/>
</dbReference>
<feature type="transmembrane region" description="Helical" evidence="7">
    <location>
        <begin position="92"/>
        <end position="113"/>
    </location>
</feature>
<evidence type="ECO:0000256" key="1">
    <source>
        <dbReference type="ARBA" id="ARBA00004651"/>
    </source>
</evidence>
<dbReference type="GO" id="GO:0022857">
    <property type="term" value="F:transmembrane transporter activity"/>
    <property type="evidence" value="ECO:0007669"/>
    <property type="project" value="InterPro"/>
</dbReference>
<keyword evidence="6 7" id="KW-0472">Membrane</keyword>
<feature type="non-terminal residue" evidence="9">
    <location>
        <position position="1"/>
    </location>
</feature>
<keyword evidence="10" id="KW-1185">Reference proteome</keyword>
<dbReference type="PROSITE" id="PS50850">
    <property type="entry name" value="MFS"/>
    <property type="match status" value="1"/>
</dbReference>
<dbReference type="EMBL" id="WHPD01001300">
    <property type="protein sequence ID" value="MPV88204.1"/>
    <property type="molecule type" value="Genomic_DNA"/>
</dbReference>
<protein>
    <submittedName>
        <fullName evidence="9">DHA2 family efflux MFS transporter permease subunit</fullName>
    </submittedName>
</protein>
<dbReference type="Pfam" id="PF07690">
    <property type="entry name" value="MFS_1"/>
    <property type="match status" value="1"/>
</dbReference>
<dbReference type="SUPFAM" id="SSF103473">
    <property type="entry name" value="MFS general substrate transporter"/>
    <property type="match status" value="1"/>
</dbReference>
<keyword evidence="3" id="KW-1003">Cell membrane</keyword>
<evidence type="ECO:0000256" key="4">
    <source>
        <dbReference type="ARBA" id="ARBA00022692"/>
    </source>
</evidence>
<reference evidence="9 10" key="1">
    <citation type="submission" date="2019-10" db="EMBL/GenBank/DDBJ databases">
        <title>Georgenia wutianyii sp. nov. and Georgenia yuyongxinii sp. nov. isolated from plateau pika (Ochotona curzoniae) in the Qinghai-Tibet plateau of China.</title>
        <authorList>
            <person name="Tian Z."/>
        </authorList>
    </citation>
    <scope>NUCLEOTIDE SEQUENCE [LARGE SCALE GENOMIC DNA]</scope>
    <source>
        <strain evidence="9 10">JCM 15130</strain>
    </source>
</reference>
<dbReference type="CDD" id="cd17321">
    <property type="entry name" value="MFS_MMR_MDR_like"/>
    <property type="match status" value="1"/>
</dbReference>
<feature type="transmembrane region" description="Helical" evidence="7">
    <location>
        <begin position="286"/>
        <end position="307"/>
    </location>
</feature>
<keyword evidence="5 7" id="KW-1133">Transmembrane helix</keyword>
<dbReference type="GO" id="GO:0005886">
    <property type="term" value="C:plasma membrane"/>
    <property type="evidence" value="ECO:0007669"/>
    <property type="project" value="UniProtKB-SubCell"/>
</dbReference>
<feature type="transmembrane region" description="Helical" evidence="7">
    <location>
        <begin position="257"/>
        <end position="280"/>
    </location>
</feature>
<organism evidence="9 10">
    <name type="scientific">Georgenia ruanii</name>
    <dbReference type="NCBI Taxonomy" id="348442"/>
    <lineage>
        <taxon>Bacteria</taxon>
        <taxon>Bacillati</taxon>
        <taxon>Actinomycetota</taxon>
        <taxon>Actinomycetes</taxon>
        <taxon>Micrococcales</taxon>
        <taxon>Bogoriellaceae</taxon>
        <taxon>Georgenia</taxon>
    </lineage>
</organism>
<dbReference type="PANTHER" id="PTHR42718:SF42">
    <property type="entry name" value="EXPORT PROTEIN"/>
    <property type="match status" value="1"/>
</dbReference>
<dbReference type="InterPro" id="IPR011701">
    <property type="entry name" value="MFS"/>
</dbReference>
<dbReference type="NCBIfam" id="TIGR00711">
    <property type="entry name" value="efflux_EmrB"/>
    <property type="match status" value="1"/>
</dbReference>
<dbReference type="Gene3D" id="1.20.1720.10">
    <property type="entry name" value="Multidrug resistance protein D"/>
    <property type="match status" value="1"/>
</dbReference>
<evidence type="ECO:0000259" key="8">
    <source>
        <dbReference type="PROSITE" id="PS50850"/>
    </source>
</evidence>
<feature type="transmembrane region" description="Helical" evidence="7">
    <location>
        <begin position="319"/>
        <end position="339"/>
    </location>
</feature>
<evidence type="ECO:0000256" key="2">
    <source>
        <dbReference type="ARBA" id="ARBA00022448"/>
    </source>
</evidence>
<keyword evidence="2" id="KW-0813">Transport</keyword>
<feature type="transmembrane region" description="Helical" evidence="7">
    <location>
        <begin position="125"/>
        <end position="149"/>
    </location>
</feature>
<dbReference type="PANTHER" id="PTHR42718">
    <property type="entry name" value="MAJOR FACILITATOR SUPERFAMILY MULTIDRUG TRANSPORTER MFSC"/>
    <property type="match status" value="1"/>
</dbReference>
<dbReference type="Gene3D" id="1.20.1250.20">
    <property type="entry name" value="MFS general substrate transporter like domains"/>
    <property type="match status" value="1"/>
</dbReference>
<feature type="transmembrane region" description="Helical" evidence="7">
    <location>
        <begin position="420"/>
        <end position="443"/>
    </location>
</feature>
<accession>A0A7J9UWX5</accession>
<feature type="transmembrane region" description="Helical" evidence="7">
    <location>
        <begin position="155"/>
        <end position="175"/>
    </location>
</feature>
<evidence type="ECO:0000313" key="9">
    <source>
        <dbReference type="EMBL" id="MPV88204.1"/>
    </source>
</evidence>
<feature type="transmembrane region" description="Helical" evidence="7">
    <location>
        <begin position="345"/>
        <end position="369"/>
    </location>
</feature>
<comment type="subcellular location">
    <subcellularLocation>
        <location evidence="1">Cell membrane</location>
        <topology evidence="1">Multi-pass membrane protein</topology>
    </subcellularLocation>
</comment>
<feature type="transmembrane region" description="Helical" evidence="7">
    <location>
        <begin position="36"/>
        <end position="55"/>
    </location>
</feature>
<dbReference type="AlphaFoldDB" id="A0A7J9UWX5"/>
<evidence type="ECO:0000256" key="3">
    <source>
        <dbReference type="ARBA" id="ARBA00022475"/>
    </source>
</evidence>
<evidence type="ECO:0000256" key="6">
    <source>
        <dbReference type="ARBA" id="ARBA00023136"/>
    </source>
</evidence>